<keyword evidence="1" id="KW-1133">Transmembrane helix</keyword>
<evidence type="ECO:0000256" key="1">
    <source>
        <dbReference type="SAM" id="Phobius"/>
    </source>
</evidence>
<organism evidence="2 3">
    <name type="scientific">Corynebacterium singulare</name>
    <dbReference type="NCBI Taxonomy" id="161899"/>
    <lineage>
        <taxon>Bacteria</taxon>
        <taxon>Bacillati</taxon>
        <taxon>Actinomycetota</taxon>
        <taxon>Actinomycetes</taxon>
        <taxon>Mycobacteriales</taxon>
        <taxon>Corynebacteriaceae</taxon>
        <taxon>Corynebacterium</taxon>
    </lineage>
</organism>
<dbReference type="Proteomes" id="UP000031890">
    <property type="component" value="Chromosome"/>
</dbReference>
<dbReference type="EMBL" id="CP010827">
    <property type="protein sequence ID" value="AJI77611.1"/>
    <property type="molecule type" value="Genomic_DNA"/>
</dbReference>
<feature type="transmembrane region" description="Helical" evidence="1">
    <location>
        <begin position="43"/>
        <end position="64"/>
    </location>
</feature>
<proteinExistence type="predicted"/>
<dbReference type="STRING" id="161899.CSING_00210"/>
<sequence length="79" mass="9236">MRKQKSAAYWWSVSVVVVLFIATLVINYLAGLSADESYFGAHWWHRLAWVTPLLFLASLIWAWFEHRKEAQRTPNANSQ</sequence>
<dbReference type="AlphaFoldDB" id="A0A0B6F0T8"/>
<dbReference type="HOGENOM" id="CLU_2600115_0_0_11"/>
<gene>
    <name evidence="2" type="ORF">CSING_00210</name>
</gene>
<evidence type="ECO:0000313" key="3">
    <source>
        <dbReference type="Proteomes" id="UP000031890"/>
    </source>
</evidence>
<protein>
    <submittedName>
        <fullName evidence="2">Uncharacterized protein</fullName>
    </submittedName>
</protein>
<feature type="transmembrane region" description="Helical" evidence="1">
    <location>
        <begin position="7"/>
        <end position="31"/>
    </location>
</feature>
<dbReference type="KEGG" id="csx:CSING_00210"/>
<accession>A0A0B6F0T8</accession>
<reference evidence="2 3" key="1">
    <citation type="journal article" date="2015" name="Genome Announc.">
        <title>Complete Genome Sequence and Annotation of Corynebacterium singulare DSM 44357, Isolated from a Human Semen Specimen.</title>
        <authorList>
            <person name="Merten M."/>
            <person name="Brinkrolf K."/>
            <person name="Albersmeier A."/>
            <person name="Kutter Y."/>
            <person name="Ruckert C."/>
            <person name="Tauch A."/>
        </authorList>
    </citation>
    <scope>NUCLEOTIDE SEQUENCE [LARGE SCALE GENOMIC DNA]</scope>
    <source>
        <strain evidence="2">IBS B52218</strain>
    </source>
</reference>
<keyword evidence="1" id="KW-0812">Transmembrane</keyword>
<name>A0A0B6F0T8_9CORY</name>
<evidence type="ECO:0000313" key="2">
    <source>
        <dbReference type="EMBL" id="AJI77611.1"/>
    </source>
</evidence>
<keyword evidence="1" id="KW-0472">Membrane</keyword>